<dbReference type="EnsemblProtists" id="EOD06551">
    <property type="protein sequence ID" value="EOD06551"/>
    <property type="gene ID" value="EMIHUDRAFT_219046"/>
</dbReference>
<dbReference type="Gene3D" id="3.40.1740.10">
    <property type="entry name" value="VC0467-like"/>
    <property type="match status" value="1"/>
</dbReference>
<feature type="compositionally biased region" description="Basic and acidic residues" evidence="1">
    <location>
        <begin position="115"/>
        <end position="124"/>
    </location>
</feature>
<reference evidence="3" key="1">
    <citation type="journal article" date="2013" name="Nature">
        <title>Pan genome of the phytoplankton Emiliania underpins its global distribution.</title>
        <authorList>
            <person name="Read B.A."/>
            <person name="Kegel J."/>
            <person name="Klute M.J."/>
            <person name="Kuo A."/>
            <person name="Lefebvre S.C."/>
            <person name="Maumus F."/>
            <person name="Mayer C."/>
            <person name="Miller J."/>
            <person name="Monier A."/>
            <person name="Salamov A."/>
            <person name="Young J."/>
            <person name="Aguilar M."/>
            <person name="Claverie J.M."/>
            <person name="Frickenhaus S."/>
            <person name="Gonzalez K."/>
            <person name="Herman E.K."/>
            <person name="Lin Y.C."/>
            <person name="Napier J."/>
            <person name="Ogata H."/>
            <person name="Sarno A.F."/>
            <person name="Shmutz J."/>
            <person name="Schroeder D."/>
            <person name="de Vargas C."/>
            <person name="Verret F."/>
            <person name="von Dassow P."/>
            <person name="Valentin K."/>
            <person name="Van de Peer Y."/>
            <person name="Wheeler G."/>
            <person name="Dacks J.B."/>
            <person name="Delwiche C.F."/>
            <person name="Dyhrman S.T."/>
            <person name="Glockner G."/>
            <person name="John U."/>
            <person name="Richards T."/>
            <person name="Worden A.Z."/>
            <person name="Zhang X."/>
            <person name="Grigoriev I.V."/>
            <person name="Allen A.E."/>
            <person name="Bidle K."/>
            <person name="Borodovsky M."/>
            <person name="Bowler C."/>
            <person name="Brownlee C."/>
            <person name="Cock J.M."/>
            <person name="Elias M."/>
            <person name="Gladyshev V.N."/>
            <person name="Groth M."/>
            <person name="Guda C."/>
            <person name="Hadaegh A."/>
            <person name="Iglesias-Rodriguez M.D."/>
            <person name="Jenkins J."/>
            <person name="Jones B.M."/>
            <person name="Lawson T."/>
            <person name="Leese F."/>
            <person name="Lindquist E."/>
            <person name="Lobanov A."/>
            <person name="Lomsadze A."/>
            <person name="Malik S.B."/>
            <person name="Marsh M.E."/>
            <person name="Mackinder L."/>
            <person name="Mock T."/>
            <person name="Mueller-Roeber B."/>
            <person name="Pagarete A."/>
            <person name="Parker M."/>
            <person name="Probert I."/>
            <person name="Quesneville H."/>
            <person name="Raines C."/>
            <person name="Rensing S.A."/>
            <person name="Riano-Pachon D.M."/>
            <person name="Richier S."/>
            <person name="Rokitta S."/>
            <person name="Shiraiwa Y."/>
            <person name="Soanes D.M."/>
            <person name="van der Giezen M."/>
            <person name="Wahlund T.M."/>
            <person name="Williams B."/>
            <person name="Wilson W."/>
            <person name="Wolfe G."/>
            <person name="Wurch L.L."/>
        </authorList>
    </citation>
    <scope>NUCLEOTIDE SEQUENCE</scope>
</reference>
<evidence type="ECO:0000256" key="1">
    <source>
        <dbReference type="SAM" id="MobiDB-lite"/>
    </source>
</evidence>
<dbReference type="RefSeq" id="XP_005758980.1">
    <property type="nucleotide sequence ID" value="XM_005758923.1"/>
</dbReference>
<feature type="region of interest" description="Disordered" evidence="1">
    <location>
        <begin position="92"/>
        <end position="124"/>
    </location>
</feature>
<keyword evidence="3" id="KW-1185">Reference proteome</keyword>
<name>A0A0D3I5L6_EMIH1</name>
<evidence type="ECO:0000313" key="3">
    <source>
        <dbReference type="Proteomes" id="UP000013827"/>
    </source>
</evidence>
<dbReference type="HOGENOM" id="CLU_2008245_0_0_1"/>
<dbReference type="KEGG" id="ehx:EMIHUDRAFT_219046"/>
<dbReference type="Proteomes" id="UP000013827">
    <property type="component" value="Unassembled WGS sequence"/>
</dbReference>
<evidence type="ECO:0008006" key="4">
    <source>
        <dbReference type="Google" id="ProtNLM"/>
    </source>
</evidence>
<dbReference type="GeneID" id="17252697"/>
<protein>
    <recommendedName>
        <fullName evidence="4">DUF985 domain-containing protein</fullName>
    </recommendedName>
</protein>
<accession>A0A0D3I5L6</accession>
<organism evidence="2 3">
    <name type="scientific">Emiliania huxleyi (strain CCMP1516)</name>
    <dbReference type="NCBI Taxonomy" id="280463"/>
    <lineage>
        <taxon>Eukaryota</taxon>
        <taxon>Haptista</taxon>
        <taxon>Haptophyta</taxon>
        <taxon>Prymnesiophyceae</taxon>
        <taxon>Isochrysidales</taxon>
        <taxon>Noelaerhabdaceae</taxon>
        <taxon>Emiliania</taxon>
    </lineage>
</organism>
<dbReference type="AlphaFoldDB" id="A0A0D3I5L6"/>
<dbReference type="InterPro" id="IPR003774">
    <property type="entry name" value="AlgH-like"/>
</dbReference>
<reference evidence="2" key="2">
    <citation type="submission" date="2024-10" db="UniProtKB">
        <authorList>
            <consortium name="EnsemblProtists"/>
        </authorList>
    </citation>
    <scope>IDENTIFICATION</scope>
</reference>
<dbReference type="Pfam" id="PF02622">
    <property type="entry name" value="DUF179"/>
    <property type="match status" value="1"/>
</dbReference>
<evidence type="ECO:0000313" key="2">
    <source>
        <dbReference type="EnsemblProtists" id="EOD06551"/>
    </source>
</evidence>
<dbReference type="PaxDb" id="2903-EOD06551"/>
<dbReference type="SUPFAM" id="SSF143456">
    <property type="entry name" value="VC0467-like"/>
    <property type="match status" value="1"/>
</dbReference>
<proteinExistence type="predicted"/>
<sequence length="124" mass="13300">MSSTAFVRCALADPQGPQLRLFLGHSGWGARQLDGEWRAGAWRLCGATAAAVFAADGAHGRRECVLTGAAFSRAGHTLLGFSLCTQIPQSEETWSEARGQGRPSEQLRAGGQDWGEERDIDIVD</sequence>